<dbReference type="EMBL" id="CP053383">
    <property type="protein sequence ID" value="QTP57332.1"/>
    <property type="molecule type" value="Genomic_DNA"/>
</dbReference>
<reference evidence="2 3" key="1">
    <citation type="journal article" date="2021" name="Front. Microbiol.">
        <title>Aerobic Denitrification and Heterotrophic Sulfur Oxidation in the Genus Halomonas Revealed by Six Novel Species Characterizations and Genome-Based Analysis.</title>
        <authorList>
            <person name="Wang L."/>
            <person name="Shao Z."/>
        </authorList>
    </citation>
    <scope>NUCLEOTIDE SEQUENCE [LARGE SCALE GENOMIC DNA]</scope>
    <source>
        <strain evidence="2 3">MCCC 1A13718</strain>
    </source>
</reference>
<name>A0ABX7WCW8_9GAMM</name>
<gene>
    <name evidence="2" type="ORF">HNO53_00525</name>
</gene>
<keyword evidence="3" id="KW-1185">Reference proteome</keyword>
<evidence type="ECO:0000259" key="1">
    <source>
        <dbReference type="Pfam" id="PF13503"/>
    </source>
</evidence>
<organism evidence="2 3">
    <name type="scientific">Halomonas sulfidivorans</name>
    <dbReference type="NCBI Taxonomy" id="2733488"/>
    <lineage>
        <taxon>Bacteria</taxon>
        <taxon>Pseudomonadati</taxon>
        <taxon>Pseudomonadota</taxon>
        <taxon>Gammaproteobacteria</taxon>
        <taxon>Oceanospirillales</taxon>
        <taxon>Halomonadaceae</taxon>
        <taxon>Halomonas</taxon>
    </lineage>
</organism>
<sequence>MGEPGRITHVLVDGVRYPDAFRRLYSRDDLAEIVPLYLLTRFKDVAAEGPILVAPKGRCFIDEILADEDGERTRAMSLIASAATTEELVDHLLDFVEIEVDGAQRLLRFADPLVLRHWLASYGESAPADVMGPIDAWRVAQWAPVWNKHEGAAWRTFEVEAGKAPSDDQLVHSPDNFASPQLDALDAVARWQFKERLAEYFERHAGEGWSGLALERRGDWLESRLNEGLAWGAQTERQLAIWVELSLHWGADFMTAPTGPYARWVAQDPPRGRLPQQQQLYELDAWCRSAEGIQEANNETTRKSHHV</sequence>
<feature type="domain" description="DUF4123" evidence="1">
    <location>
        <begin position="10"/>
        <end position="123"/>
    </location>
</feature>
<accession>A0ABX7WCW8</accession>
<dbReference type="InterPro" id="IPR025391">
    <property type="entry name" value="DUF4123"/>
</dbReference>
<dbReference type="RefSeq" id="WP_209475290.1">
    <property type="nucleotide sequence ID" value="NZ_CP053383.1"/>
</dbReference>
<protein>
    <submittedName>
        <fullName evidence="2">DUF4123 domain-containing protein</fullName>
    </submittedName>
</protein>
<dbReference type="Proteomes" id="UP000671845">
    <property type="component" value="Chromosome"/>
</dbReference>
<evidence type="ECO:0000313" key="3">
    <source>
        <dbReference type="Proteomes" id="UP000671845"/>
    </source>
</evidence>
<dbReference type="Pfam" id="PF13503">
    <property type="entry name" value="DUF4123"/>
    <property type="match status" value="1"/>
</dbReference>
<evidence type="ECO:0000313" key="2">
    <source>
        <dbReference type="EMBL" id="QTP57332.1"/>
    </source>
</evidence>
<proteinExistence type="predicted"/>